<keyword evidence="7" id="KW-1185">Reference proteome</keyword>
<feature type="domain" description="HTH cro/C1-type" evidence="5">
    <location>
        <begin position="3"/>
        <end position="46"/>
    </location>
</feature>
<dbReference type="Gene3D" id="1.20.120.450">
    <property type="entry name" value="dinb family like domain"/>
    <property type="match status" value="1"/>
</dbReference>
<dbReference type="Pfam" id="PF00356">
    <property type="entry name" value="LacI"/>
    <property type="match status" value="1"/>
</dbReference>
<evidence type="ECO:0000259" key="4">
    <source>
        <dbReference type="PROSITE" id="PS50932"/>
    </source>
</evidence>
<dbReference type="Pfam" id="PF00532">
    <property type="entry name" value="Peripla_BP_1"/>
    <property type="match status" value="1"/>
</dbReference>
<dbReference type="PANTHER" id="PTHR30146:SF109">
    <property type="entry name" value="HTH-TYPE TRANSCRIPTIONAL REGULATOR GALS"/>
    <property type="match status" value="1"/>
</dbReference>
<dbReference type="PROSITE" id="PS50932">
    <property type="entry name" value="HTH_LACI_2"/>
    <property type="match status" value="1"/>
</dbReference>
<keyword evidence="2" id="KW-0238">DNA-binding</keyword>
<feature type="domain" description="HTH lacI-type" evidence="4">
    <location>
        <begin position="2"/>
        <end position="56"/>
    </location>
</feature>
<evidence type="ECO:0000313" key="6">
    <source>
        <dbReference type="EMBL" id="GGA35609.1"/>
    </source>
</evidence>
<evidence type="ECO:0008006" key="8">
    <source>
        <dbReference type="Google" id="ProtNLM"/>
    </source>
</evidence>
<gene>
    <name evidence="6" type="ORF">GCM10007416_05560</name>
</gene>
<dbReference type="Gene3D" id="1.10.260.40">
    <property type="entry name" value="lambda repressor-like DNA-binding domains"/>
    <property type="match status" value="1"/>
</dbReference>
<keyword evidence="1" id="KW-0805">Transcription regulation</keyword>
<dbReference type="InterPro" id="IPR001387">
    <property type="entry name" value="Cro/C1-type_HTH"/>
</dbReference>
<evidence type="ECO:0000256" key="1">
    <source>
        <dbReference type="ARBA" id="ARBA00023015"/>
    </source>
</evidence>
<dbReference type="Proteomes" id="UP000617979">
    <property type="component" value="Unassembled WGS sequence"/>
</dbReference>
<evidence type="ECO:0000256" key="2">
    <source>
        <dbReference type="ARBA" id="ARBA00023125"/>
    </source>
</evidence>
<proteinExistence type="predicted"/>
<dbReference type="SUPFAM" id="SSF47413">
    <property type="entry name" value="lambda repressor-like DNA-binding domains"/>
    <property type="match status" value="1"/>
</dbReference>
<dbReference type="InterPro" id="IPR034660">
    <property type="entry name" value="DinB/YfiT-like"/>
</dbReference>
<dbReference type="InterPro" id="IPR028082">
    <property type="entry name" value="Peripla_BP_I"/>
</dbReference>
<sequence length="507" mass="57336">MATIKDVAKLAGVSPSTVSRVIAGSDRISDRTKERVRQAMKEVNYVPNAIARSLVQSRTRTVGFTLSRRADQAFSNPFFSEVLRGMSKVAQRWEHDILLSISLNEQDEKEKCLQLIRERRVDGLIISTSRIRDEVIEVLLREKTPFVVIGRSAGAPVLSVNNDNVEASRRATNHLLEQGYRKIAFISGPRNLVVSLDRCHGYEKALAEAGLPVESERIVETDFSEDAGFAALYRMREAGVEFDAVLASDDLFALGALRFANHTGLRVPEELGIVGFNDTPMMSHTHPPLTSVRILSYELGAEAMELLLQGLKNPEKLRPGKEILLPAELRVRRSSLRRQGRDGSKKVGKGEKEMSKEKLLRRFRKMGEYVRSLEDMPEMFWWKPIAEGKWSPAEIVAHLVFWDRYLLDERLEQLQPGETVPASGEVENLNERASKWARSEASREEIISVFCEERAALVSRLETIPEPRWEVPFTIGARSLTLTEYIGGLADHDDHHRAQIEVLRSRM</sequence>
<dbReference type="Pfam" id="PF12867">
    <property type="entry name" value="DinB_2"/>
    <property type="match status" value="1"/>
</dbReference>
<dbReference type="PROSITE" id="PS50943">
    <property type="entry name" value="HTH_CROC1"/>
    <property type="match status" value="1"/>
</dbReference>
<organism evidence="6 7">
    <name type="scientific">Kroppenstedtia guangzhouensis</name>
    <dbReference type="NCBI Taxonomy" id="1274356"/>
    <lineage>
        <taxon>Bacteria</taxon>
        <taxon>Bacillati</taxon>
        <taxon>Bacillota</taxon>
        <taxon>Bacilli</taxon>
        <taxon>Bacillales</taxon>
        <taxon>Thermoactinomycetaceae</taxon>
        <taxon>Kroppenstedtia</taxon>
    </lineage>
</organism>
<dbReference type="PRINTS" id="PR00036">
    <property type="entry name" value="HTHLACI"/>
</dbReference>
<accession>A0ABQ1G2Y7</accession>
<dbReference type="InterPro" id="IPR001761">
    <property type="entry name" value="Peripla_BP/Lac1_sug-bd_dom"/>
</dbReference>
<dbReference type="PANTHER" id="PTHR30146">
    <property type="entry name" value="LACI-RELATED TRANSCRIPTIONAL REPRESSOR"/>
    <property type="match status" value="1"/>
</dbReference>
<name>A0ABQ1G2Y7_9BACL</name>
<evidence type="ECO:0000256" key="3">
    <source>
        <dbReference type="ARBA" id="ARBA00023163"/>
    </source>
</evidence>
<dbReference type="InterPro" id="IPR024775">
    <property type="entry name" value="DinB-like"/>
</dbReference>
<keyword evidence="3" id="KW-0804">Transcription</keyword>
<protein>
    <recommendedName>
        <fullName evidence="8">Transcriptional regulator, LacI family</fullName>
    </recommendedName>
</protein>
<dbReference type="CDD" id="cd06294">
    <property type="entry name" value="PBP1_MalR-like"/>
    <property type="match status" value="1"/>
</dbReference>
<dbReference type="CDD" id="cd01392">
    <property type="entry name" value="HTH_LacI"/>
    <property type="match status" value="1"/>
</dbReference>
<dbReference type="EMBL" id="BMEX01000002">
    <property type="protein sequence ID" value="GGA35609.1"/>
    <property type="molecule type" value="Genomic_DNA"/>
</dbReference>
<dbReference type="InterPro" id="IPR010982">
    <property type="entry name" value="Lambda_DNA-bd_dom_sf"/>
</dbReference>
<evidence type="ECO:0000313" key="7">
    <source>
        <dbReference type="Proteomes" id="UP000617979"/>
    </source>
</evidence>
<dbReference type="RefSeq" id="WP_188429644.1">
    <property type="nucleotide sequence ID" value="NZ_BMEX01000002.1"/>
</dbReference>
<comment type="caution">
    <text evidence="6">The sequence shown here is derived from an EMBL/GenBank/DDBJ whole genome shotgun (WGS) entry which is preliminary data.</text>
</comment>
<dbReference type="SMART" id="SM00354">
    <property type="entry name" value="HTH_LACI"/>
    <property type="match status" value="1"/>
</dbReference>
<dbReference type="Gene3D" id="3.40.50.2300">
    <property type="match status" value="2"/>
</dbReference>
<reference evidence="7" key="1">
    <citation type="journal article" date="2019" name="Int. J. Syst. Evol. Microbiol.">
        <title>The Global Catalogue of Microorganisms (GCM) 10K type strain sequencing project: providing services to taxonomists for standard genome sequencing and annotation.</title>
        <authorList>
            <consortium name="The Broad Institute Genomics Platform"/>
            <consortium name="The Broad Institute Genome Sequencing Center for Infectious Disease"/>
            <person name="Wu L."/>
            <person name="Ma J."/>
        </authorList>
    </citation>
    <scope>NUCLEOTIDE SEQUENCE [LARGE SCALE GENOMIC DNA]</scope>
    <source>
        <strain evidence="7">CGMCC 1.12404</strain>
    </source>
</reference>
<dbReference type="PROSITE" id="PS00356">
    <property type="entry name" value="HTH_LACI_1"/>
    <property type="match status" value="1"/>
</dbReference>
<evidence type="ECO:0000259" key="5">
    <source>
        <dbReference type="PROSITE" id="PS50943"/>
    </source>
</evidence>
<dbReference type="InterPro" id="IPR000843">
    <property type="entry name" value="HTH_LacI"/>
</dbReference>
<dbReference type="SUPFAM" id="SSF109854">
    <property type="entry name" value="DinB/YfiT-like putative metalloenzymes"/>
    <property type="match status" value="1"/>
</dbReference>
<dbReference type="SUPFAM" id="SSF53822">
    <property type="entry name" value="Periplasmic binding protein-like I"/>
    <property type="match status" value="1"/>
</dbReference>